<dbReference type="AlphaFoldDB" id="G0SFS3"/>
<feature type="compositionally biased region" description="Polar residues" evidence="1">
    <location>
        <begin position="140"/>
        <end position="157"/>
    </location>
</feature>
<dbReference type="EMBL" id="GL988047">
    <property type="protein sequence ID" value="EGS17838.1"/>
    <property type="molecule type" value="Genomic_DNA"/>
</dbReference>
<evidence type="ECO:0000313" key="3">
    <source>
        <dbReference type="EMBL" id="EGS17838.1"/>
    </source>
</evidence>
<accession>G0SFS3</accession>
<dbReference type="KEGG" id="cthr:CTHT_0071930"/>
<proteinExistence type="predicted"/>
<organism evidence="4">
    <name type="scientific">Chaetomium thermophilum (strain DSM 1495 / CBS 144.50 / IMI 039719)</name>
    <name type="common">Thermochaetoides thermophila</name>
    <dbReference type="NCBI Taxonomy" id="759272"/>
    <lineage>
        <taxon>Eukaryota</taxon>
        <taxon>Fungi</taxon>
        <taxon>Dikarya</taxon>
        <taxon>Ascomycota</taxon>
        <taxon>Pezizomycotina</taxon>
        <taxon>Sordariomycetes</taxon>
        <taxon>Sordariomycetidae</taxon>
        <taxon>Sordariales</taxon>
        <taxon>Chaetomiaceae</taxon>
        <taxon>Thermochaetoides</taxon>
    </lineage>
</organism>
<feature type="transmembrane region" description="Helical" evidence="2">
    <location>
        <begin position="60"/>
        <end position="79"/>
    </location>
</feature>
<dbReference type="Proteomes" id="UP000008066">
    <property type="component" value="Unassembled WGS sequence"/>
</dbReference>
<name>G0SFS3_CHATD</name>
<feature type="transmembrane region" description="Helical" evidence="2">
    <location>
        <begin position="104"/>
        <end position="126"/>
    </location>
</feature>
<evidence type="ECO:0000313" key="4">
    <source>
        <dbReference type="Proteomes" id="UP000008066"/>
    </source>
</evidence>
<keyword evidence="4" id="KW-1185">Reference proteome</keyword>
<keyword evidence="2" id="KW-0812">Transmembrane</keyword>
<dbReference type="RefSeq" id="XP_006697456.1">
    <property type="nucleotide sequence ID" value="XM_006697393.1"/>
</dbReference>
<dbReference type="GeneID" id="18261231"/>
<feature type="compositionally biased region" description="Pro residues" evidence="1">
    <location>
        <begin position="170"/>
        <end position="183"/>
    </location>
</feature>
<sequence>MFCGSVYILWWNIEVHKINVGGDTGPLGVLSVFCGTVVNAYIAVTAFLRKYNLSHIKFALLADFAVASCILGAYLHTFINKEPSWIKWSYIGWKWQRRWKAAEVMLLVPCSLLYAAVVMAFVGFRITRGKREDRRKALHRNNNGNNNDIPMTTIQSNEPEAEVDPEIIDDPPPPYAADPPPYSEAPRQT</sequence>
<reference evidence="3 4" key="1">
    <citation type="journal article" date="2011" name="Cell">
        <title>Insight into structure and assembly of the nuclear pore complex by utilizing the genome of a eukaryotic thermophile.</title>
        <authorList>
            <person name="Amlacher S."/>
            <person name="Sarges P."/>
            <person name="Flemming D."/>
            <person name="van Noort V."/>
            <person name="Kunze R."/>
            <person name="Devos D.P."/>
            <person name="Arumugam M."/>
            <person name="Bork P."/>
            <person name="Hurt E."/>
        </authorList>
    </citation>
    <scope>NUCLEOTIDE SEQUENCE [LARGE SCALE GENOMIC DNA]</scope>
    <source>
        <strain evidence="4">DSM 1495 / CBS 144.50 / IMI 039719</strain>
    </source>
</reference>
<dbReference type="HOGENOM" id="CLU_1434296_0_0_1"/>
<evidence type="ECO:0000256" key="1">
    <source>
        <dbReference type="SAM" id="MobiDB-lite"/>
    </source>
</evidence>
<gene>
    <name evidence="3" type="ORF">CTHT_0071930</name>
</gene>
<keyword evidence="2" id="KW-1133">Transmembrane helix</keyword>
<protein>
    <submittedName>
        <fullName evidence="3">Uncharacterized protein</fullName>
    </submittedName>
</protein>
<feature type="transmembrane region" description="Helical" evidence="2">
    <location>
        <begin position="27"/>
        <end position="48"/>
    </location>
</feature>
<feature type="compositionally biased region" description="Acidic residues" evidence="1">
    <location>
        <begin position="159"/>
        <end position="169"/>
    </location>
</feature>
<evidence type="ECO:0000256" key="2">
    <source>
        <dbReference type="SAM" id="Phobius"/>
    </source>
</evidence>
<feature type="region of interest" description="Disordered" evidence="1">
    <location>
        <begin position="138"/>
        <end position="189"/>
    </location>
</feature>
<keyword evidence="2" id="KW-0472">Membrane</keyword>